<accession>A0A5C3LZZ7</accession>
<dbReference type="AlphaFoldDB" id="A0A5C3LZZ7"/>
<organism evidence="2 3">
    <name type="scientific">Crucibulum laeve</name>
    <dbReference type="NCBI Taxonomy" id="68775"/>
    <lineage>
        <taxon>Eukaryota</taxon>
        <taxon>Fungi</taxon>
        <taxon>Dikarya</taxon>
        <taxon>Basidiomycota</taxon>
        <taxon>Agaricomycotina</taxon>
        <taxon>Agaricomycetes</taxon>
        <taxon>Agaricomycetidae</taxon>
        <taxon>Agaricales</taxon>
        <taxon>Agaricineae</taxon>
        <taxon>Nidulariaceae</taxon>
        <taxon>Crucibulum</taxon>
    </lineage>
</organism>
<feature type="compositionally biased region" description="Acidic residues" evidence="1">
    <location>
        <begin position="41"/>
        <end position="59"/>
    </location>
</feature>
<evidence type="ECO:0000313" key="3">
    <source>
        <dbReference type="Proteomes" id="UP000308652"/>
    </source>
</evidence>
<evidence type="ECO:0000313" key="2">
    <source>
        <dbReference type="EMBL" id="TFK38462.1"/>
    </source>
</evidence>
<gene>
    <name evidence="2" type="ORF">BDQ12DRAFT_723307</name>
</gene>
<dbReference type="Proteomes" id="UP000308652">
    <property type="component" value="Unassembled WGS sequence"/>
</dbReference>
<reference evidence="2 3" key="1">
    <citation type="journal article" date="2019" name="Nat. Ecol. Evol.">
        <title>Megaphylogeny resolves global patterns of mushroom evolution.</title>
        <authorList>
            <person name="Varga T."/>
            <person name="Krizsan K."/>
            <person name="Foldi C."/>
            <person name="Dima B."/>
            <person name="Sanchez-Garcia M."/>
            <person name="Sanchez-Ramirez S."/>
            <person name="Szollosi G.J."/>
            <person name="Szarkandi J.G."/>
            <person name="Papp V."/>
            <person name="Albert L."/>
            <person name="Andreopoulos W."/>
            <person name="Angelini C."/>
            <person name="Antonin V."/>
            <person name="Barry K.W."/>
            <person name="Bougher N.L."/>
            <person name="Buchanan P."/>
            <person name="Buyck B."/>
            <person name="Bense V."/>
            <person name="Catcheside P."/>
            <person name="Chovatia M."/>
            <person name="Cooper J."/>
            <person name="Damon W."/>
            <person name="Desjardin D."/>
            <person name="Finy P."/>
            <person name="Geml J."/>
            <person name="Haridas S."/>
            <person name="Hughes K."/>
            <person name="Justo A."/>
            <person name="Karasinski D."/>
            <person name="Kautmanova I."/>
            <person name="Kiss B."/>
            <person name="Kocsube S."/>
            <person name="Kotiranta H."/>
            <person name="LaButti K.M."/>
            <person name="Lechner B.E."/>
            <person name="Liimatainen K."/>
            <person name="Lipzen A."/>
            <person name="Lukacs Z."/>
            <person name="Mihaltcheva S."/>
            <person name="Morgado L.N."/>
            <person name="Niskanen T."/>
            <person name="Noordeloos M.E."/>
            <person name="Ohm R.A."/>
            <person name="Ortiz-Santana B."/>
            <person name="Ovrebo C."/>
            <person name="Racz N."/>
            <person name="Riley R."/>
            <person name="Savchenko A."/>
            <person name="Shiryaev A."/>
            <person name="Soop K."/>
            <person name="Spirin V."/>
            <person name="Szebenyi C."/>
            <person name="Tomsovsky M."/>
            <person name="Tulloss R.E."/>
            <person name="Uehling J."/>
            <person name="Grigoriev I.V."/>
            <person name="Vagvolgyi C."/>
            <person name="Papp T."/>
            <person name="Martin F.M."/>
            <person name="Miettinen O."/>
            <person name="Hibbett D.S."/>
            <person name="Nagy L.G."/>
        </authorList>
    </citation>
    <scope>NUCLEOTIDE SEQUENCE [LARGE SCALE GENOMIC DNA]</scope>
    <source>
        <strain evidence="2 3">CBS 166.37</strain>
    </source>
</reference>
<proteinExistence type="predicted"/>
<keyword evidence="3" id="KW-1185">Reference proteome</keyword>
<evidence type="ECO:0000256" key="1">
    <source>
        <dbReference type="SAM" id="MobiDB-lite"/>
    </source>
</evidence>
<name>A0A5C3LZZ7_9AGAR</name>
<dbReference type="EMBL" id="ML213603">
    <property type="protein sequence ID" value="TFK38462.1"/>
    <property type="molecule type" value="Genomic_DNA"/>
</dbReference>
<feature type="region of interest" description="Disordered" evidence="1">
    <location>
        <begin position="32"/>
        <end position="75"/>
    </location>
</feature>
<sequence length="75" mass="8431">MTRNSKVGELKEAIKSAIDSLNRGDWHLSSGTVVAEKDQQNDESEEAQQEEGEYFEGYDDVSGSENDWTDEENSD</sequence>
<protein>
    <submittedName>
        <fullName evidence="2">Uncharacterized protein</fullName>
    </submittedName>
</protein>